<evidence type="ECO:0000313" key="1">
    <source>
        <dbReference type="EMBL" id="MBE8714354.1"/>
    </source>
</evidence>
<comment type="caution">
    <text evidence="1">The sequence shown here is derived from an EMBL/GenBank/DDBJ whole genome shotgun (WGS) entry which is preliminary data.</text>
</comment>
<proteinExistence type="predicted"/>
<dbReference type="AlphaFoldDB" id="A0A928V0C3"/>
<dbReference type="RefSeq" id="WP_196936399.1">
    <property type="nucleotide sequence ID" value="NZ_MU158698.1"/>
</dbReference>
<evidence type="ECO:0000313" key="2">
    <source>
        <dbReference type="Proteomes" id="UP000616201"/>
    </source>
</evidence>
<sequence>MNKATAFLLSIGISSMFVVSCNSEKKAKTTGKDSSAVVSTAEDIKPNDTAVDSTFNINKIAVSEMELGTFPYIEFPKGMVPLNKPLLRDFDKIFFPLEGVMTPVEGRSWKSFVTAENGKEFSLPLFEKSYEEAILKLGAVNVFDGKVSKAELDRINDQATYFGEEGSLNYNNSITKAYVIRRTNGDDVYIQFAGYSAGGAIQILQKEATK</sequence>
<organism evidence="1 2">
    <name type="scientific">Sphingobacterium hungaricum</name>
    <dbReference type="NCBI Taxonomy" id="2082723"/>
    <lineage>
        <taxon>Bacteria</taxon>
        <taxon>Pseudomonadati</taxon>
        <taxon>Bacteroidota</taxon>
        <taxon>Sphingobacteriia</taxon>
        <taxon>Sphingobacteriales</taxon>
        <taxon>Sphingobacteriaceae</taxon>
        <taxon>Sphingobacterium</taxon>
    </lineage>
</organism>
<dbReference type="PROSITE" id="PS51257">
    <property type="entry name" value="PROKAR_LIPOPROTEIN"/>
    <property type="match status" value="1"/>
</dbReference>
<name>A0A928V0C3_9SPHI</name>
<evidence type="ECO:0008006" key="3">
    <source>
        <dbReference type="Google" id="ProtNLM"/>
    </source>
</evidence>
<gene>
    <name evidence="1" type="ORF">C4F49_11730</name>
</gene>
<dbReference type="Proteomes" id="UP000616201">
    <property type="component" value="Unassembled WGS sequence"/>
</dbReference>
<dbReference type="EMBL" id="PRDK01000006">
    <property type="protein sequence ID" value="MBE8714354.1"/>
    <property type="molecule type" value="Genomic_DNA"/>
</dbReference>
<keyword evidence="2" id="KW-1185">Reference proteome</keyword>
<protein>
    <recommendedName>
        <fullName evidence="3">Lipoprotein</fullName>
    </recommendedName>
</protein>
<accession>A0A928V0C3</accession>
<reference evidence="1" key="1">
    <citation type="submission" date="2018-02" db="EMBL/GenBank/DDBJ databases">
        <authorList>
            <person name="Vasarhelyi B.M."/>
            <person name="Deshmukh S."/>
            <person name="Balint B."/>
            <person name="Kukolya J."/>
        </authorList>
    </citation>
    <scope>NUCLEOTIDE SEQUENCE</scope>
    <source>
        <strain evidence="1">KB22</strain>
    </source>
</reference>